<feature type="transmembrane region" description="Helical" evidence="3">
    <location>
        <begin position="996"/>
        <end position="1016"/>
    </location>
</feature>
<keyword evidence="3" id="KW-0472">Membrane</keyword>
<dbReference type="SMART" id="SM01068">
    <property type="entry name" value="CBM_X"/>
    <property type="match status" value="2"/>
</dbReference>
<dbReference type="Gene3D" id="1.50.10.10">
    <property type="match status" value="1"/>
</dbReference>
<dbReference type="Pfam" id="PF06165">
    <property type="entry name" value="GH94_b-supersand"/>
    <property type="match status" value="2"/>
</dbReference>
<feature type="domain" description="Glycosyl hydrolase 94 supersandwich" evidence="4">
    <location>
        <begin position="2186"/>
        <end position="2456"/>
    </location>
</feature>
<feature type="transmembrane region" description="Helical" evidence="3">
    <location>
        <begin position="871"/>
        <end position="892"/>
    </location>
</feature>
<keyword evidence="2" id="KW-0808">Transferase</keyword>
<dbReference type="InterPro" id="IPR037820">
    <property type="entry name" value="GH94N_NdvB"/>
</dbReference>
<dbReference type="GO" id="GO:0030246">
    <property type="term" value="F:carbohydrate binding"/>
    <property type="evidence" value="ECO:0007669"/>
    <property type="project" value="InterPro"/>
</dbReference>
<keyword evidence="1" id="KW-0328">Glycosyltransferase</keyword>
<dbReference type="GO" id="GO:0005975">
    <property type="term" value="P:carbohydrate metabolic process"/>
    <property type="evidence" value="ECO:0007669"/>
    <property type="project" value="InterPro"/>
</dbReference>
<keyword evidence="8" id="KW-1185">Reference proteome</keyword>
<reference evidence="7 8" key="1">
    <citation type="submission" date="2019-07" db="EMBL/GenBank/DDBJ databases">
        <title>Whole genome shotgun sequence of Thiobacillus plumbophilus NBRC 107929.</title>
        <authorList>
            <person name="Hosoyama A."/>
            <person name="Uohara A."/>
            <person name="Ohji S."/>
            <person name="Ichikawa N."/>
        </authorList>
    </citation>
    <scope>NUCLEOTIDE SEQUENCE [LARGE SCALE GENOMIC DNA]</scope>
    <source>
        <strain evidence="7 8">NBRC 107929</strain>
    </source>
</reference>
<name>A0A512L9T9_9PROT</name>
<dbReference type="Pfam" id="PF17167">
    <property type="entry name" value="Glyco_hydro_94"/>
    <property type="match status" value="1"/>
</dbReference>
<evidence type="ECO:0000256" key="1">
    <source>
        <dbReference type="ARBA" id="ARBA00022676"/>
    </source>
</evidence>
<evidence type="ECO:0000256" key="3">
    <source>
        <dbReference type="SAM" id="Phobius"/>
    </source>
</evidence>
<feature type="domain" description="Glycosyl hydrolase 94 supersandwich" evidence="4">
    <location>
        <begin position="1674"/>
        <end position="1960"/>
    </location>
</feature>
<dbReference type="Gene3D" id="1.50.10.140">
    <property type="match status" value="2"/>
</dbReference>
<evidence type="ECO:0000313" key="8">
    <source>
        <dbReference type="Proteomes" id="UP000321337"/>
    </source>
</evidence>
<keyword evidence="3" id="KW-0812">Transmembrane</keyword>
<dbReference type="GO" id="GO:0016757">
    <property type="term" value="F:glycosyltransferase activity"/>
    <property type="evidence" value="ECO:0007669"/>
    <property type="project" value="UniProtKB-KW"/>
</dbReference>
<dbReference type="InterPro" id="IPR012341">
    <property type="entry name" value="6hp_glycosidase-like_sf"/>
</dbReference>
<dbReference type="CDD" id="cd11756">
    <property type="entry name" value="GH94N_ChvB_NdvB_1_like"/>
    <property type="match status" value="1"/>
</dbReference>
<dbReference type="InterPro" id="IPR037824">
    <property type="entry name" value="GH94N_2_NdvB"/>
</dbReference>
<dbReference type="Pfam" id="PF10091">
    <property type="entry name" value="Glycoamylase"/>
    <property type="match status" value="1"/>
</dbReference>
<dbReference type="Gene3D" id="2.60.420.10">
    <property type="entry name" value="Maltose phosphorylase, domain 3"/>
    <property type="match status" value="1"/>
</dbReference>
<dbReference type="SUPFAM" id="SSF74650">
    <property type="entry name" value="Galactose mutarotase-like"/>
    <property type="match status" value="2"/>
</dbReference>
<accession>A0A512L9T9</accession>
<dbReference type="InterPro" id="IPR010383">
    <property type="entry name" value="Glyco_hydrolase_94_b-supersand"/>
</dbReference>
<dbReference type="InterPro" id="IPR037018">
    <property type="entry name" value="GH65_N"/>
</dbReference>
<dbReference type="EMBL" id="BKAD01000027">
    <property type="protein sequence ID" value="GEP31255.1"/>
    <property type="molecule type" value="Genomic_DNA"/>
</dbReference>
<feature type="domain" description="Glycoamylase-like" evidence="5">
    <location>
        <begin position="1424"/>
        <end position="1621"/>
    </location>
</feature>
<feature type="domain" description="Glycosyl hydrolase 94 catalytic" evidence="6">
    <location>
        <begin position="2471"/>
        <end position="2895"/>
    </location>
</feature>
<feature type="transmembrane region" description="Helical" evidence="3">
    <location>
        <begin position="848"/>
        <end position="865"/>
    </location>
</feature>
<feature type="transmembrane region" description="Helical" evidence="3">
    <location>
        <begin position="465"/>
        <end position="494"/>
    </location>
</feature>
<sequence length="2981" mass="329444">MGSAAKIKGIPKLKTSSSVLSGVLLQIKTLLGERDTPRTYPNEEPPLRSELFSADQLEQHGKNLAATHQLTSARAPNPLLTRLAANEEVLVSVSHLLTAAVAAQRRITPAGEWLLDNFYLIEEQIRTAKRHLPKGYSRELPRLVQGAATGLPRVYAIALEAIAHGDGRVDRGGFSRFVAAYQTVAPLNLGELWAIPIMLRLALIENLRRVAVRIAAGRVERNLADAWVDQMMVIAETDPKSLILLTADMARSDPPMTTPFVSEFARRLQGQGAALALPLTWIEQRLAESNLTIEQLIQSGNQQQAADQVSISNSIGSLRFLGAADWRTFVESMSVVEQTLCTDPGAAYAGMDFATRDRYRHQVEKIARRCALSEGEVAQQAIRLAAAAASKGSDDRGAHVGFYLIDQGCAELEGKIALRPSTLELLRRIGRRFPLPLYLGSIALISLLLAGGLALVAYASGMPAWLLVLVNIAALISASQMAVALVNWMATLLASPAPLPRMDFSTGIPPAFRTLVIVPTLLTSEHNIEALIEALEVRFLANRDGNLQFGLLTDFRDAQRETLPEDAPLLQRAQTRIDELNQKYGSAADESGADTFYLFHRPRRWNPQEKLWMGYERKRGKLAELNALLRGGAADCFALVVGQLAALSDVRYVITLDTDTELPRDAARQLVGAMAHPLNRPRYDERKQRVTTGYGIMQPRVSVSLPGANRSRYARLHGGEAGIDPYTRAVSDVYQDVFHEGSFIGKGIYDVDAFERSLSGRFPENRILSHDLLEGCYARSGLLSDVQLYEDYPARYSADMERRHRWIRGDWQLLEWLLPSVPGVGARRQKNPLSWLSQWKLFDNLRRSLAPAALTLLLLLGWTLVAPAWLWTVAVIGILLIPSLSAAIVEMFRKPADVLLGQHLRAASRSMSGHLVQALFTLAWLPYEAFISLDAIIRTLWRMLVTQRRRLEWTPSGDPACAGRTDLATQYRAMWVAPLLAAAGATWLALVSPDVLVVAGPILLLWFASPAIAWWISTPLARREARLTAEQTRFLKKIARKTWAFFETFVGPEDHWLPPDNYQEYRGAAVAHRTSPTNMGLALLANLTAYDFGYLPAGMLIERTANTLRTMQGMERHRGHFYNWYDTLSLHPLHPIYISTVDSGNLAGHLMTLRPGLLALPDERIVGTRWFDGLHDTLGILVDAARGVTSAALARFQADIESACDSRPATLAAVQSRLEGLVASAESVVASSDADLSQNDGQVAAAAARWRAGTGVYIEALESSVHYPALDHASAVISETDSESDANWWACTLVRQCRAALDELTFLAPWLLQPAAPGGLSDLPGISGIPTLRELSGLKQRLQPVIEQRLSAAATAGEREWLEALRRSITQAGQRADERIAAVERLALQSGELARMEYDFLYDRPRRLLAIGYNVDELRRDTSYYDLLASEARLCNFVAIAQGQLPQESWFALGRLLTTAGGEPILLSWSGSMFEYLMPLLVMPTFDNTLIDQTYKAAVERQIDYGRQRGVPWGMSESGYNTVDVHLNYQYRVFGVPGLGLKRGLAADLVVAPYASALALMVAPEAACLNLQRLAAAGLEGKFGFYEAIDYTASRQRRGESSALVRSFMAHHQGMSFLSLAYLLLNRPMQRRFESDPLFQATMLLLQERIPKETALFSHAGLLSDVPTAVKELEMPMRVLGTPDTPIPEVQLLSNGRYHVMVTNAGAGSSRWKDLAVTRWREDSTRDNWGSFCYIRDVESGDLWSAAHQPTLKPAQKYEAIFSEGRAEFRRRDQGIDTHTEIAVSPEDDIELRRVSITNRSRIRRTIEVTSYAEVVLAAPAADATHPAFSNLFVQTEILAERRAILCTRRARSRDEQVPWMLHLMKVHGAVSGAVSYETDRMRFIGRGNTVVNPQSLGGPDATNGQVADLSGSCGSVLDPIVAIRCRITLDPDQTAAIDIVSGVGESHATAVGLIEKYQDRRLADRAFDLAWTHSQVVLRQINASEADAQLYGRLASSVIYANAALRADANVLLRNHRGQSGLWGYAISGDFPIVLLQIADAANIDLVRQLVQAHAYWRLKGLVVDLVIWNEDRAGYRQLLQDQIMGLVAAGIEAHVMDRPGGIFVRSADQISDEDRILFQSVARAIISDGRGTLENQLNRLAVKETYVPRLVPSKTHRPAVSMADLPQRDLILFNGLGGFTPDGREYVITTTRERVTPAPWVNVLANPGFGTVISENGMAYTWGENAHEFRLTPWQNDPVSDASGEAFYLRDEESGHFWSPTPLPARGTGSYVSRHGFGYSVFEYVEDGIYSELTVYVALDASVKFSVLKLHNQSGRSRRLSATGYAEWVLGDLRAKSVMHVTTEIARNNGALYARNPYNTEFPDRVAFFDVDADGASLTLSGDRAEFLGRNGTLASPAAMERARLSGKVGAGLDPCAAIQVQFELGDGQTREMVFRLGVAPNTDDAHALVSRFRGASAVRAAREAMQQHWQHTLGAVQIETPDQSLDVLTNGWLLYQTIACRLWARTGYYQSGGAFGFRDQLQDVMALIHTRPQLVREQLLLCGSRQFPEGDVQHWWHPPVGRGVRTHCSDDYLWLPLVTCRYVLGTGDAAVLDESLHFLEGRPVNPGDDSYYDLPGQSADAASLYQHCVRAIRHGLRFGDRGLPLMGSGDWNDGMNLVGLQGKGQSVWLGFFLCDVLKQFARVARLYGDPDFAALCDAEGSKLSQNIEENAWDGEWYRRAYFDDGTPLGSASNAECQIDSISQSWAVLSGAGDARRSRTAMDAVFERLVRRDHGLIQLLDPPFDNSELDPGYIRGYVPGVRENGGQYTHGAIWTAMAFAALGDSSRAWALATMINPLNHARDAAGVATYKVEPYVIAADVYSVSPHVGRGGWSWYTGSAGWMYRLIVESLLGLRLAVDKLYFAPCLPAAWQTFKMHYRYRETVYHIEVLQTRDGMGAMSVTVDGVMQHDSAVPLIDDHQEHRVEVKVYAVPDQANALY</sequence>
<dbReference type="InterPro" id="IPR008928">
    <property type="entry name" value="6-hairpin_glycosidase_sf"/>
</dbReference>
<proteinExistence type="predicted"/>
<evidence type="ECO:0000256" key="2">
    <source>
        <dbReference type="ARBA" id="ARBA00022679"/>
    </source>
</evidence>
<dbReference type="CDD" id="cd11753">
    <property type="entry name" value="GH94N_ChvB_NdvB_2_like"/>
    <property type="match status" value="1"/>
</dbReference>
<protein>
    <submittedName>
        <fullName evidence="7">Cyclic beta 1-2 glucan synthetase</fullName>
    </submittedName>
</protein>
<dbReference type="InterPro" id="IPR011013">
    <property type="entry name" value="Gal_mutarotase_sf_dom"/>
</dbReference>
<feature type="transmembrane region" description="Helical" evidence="3">
    <location>
        <begin position="973"/>
        <end position="990"/>
    </location>
</feature>
<dbReference type="PANTHER" id="PTHR37469">
    <property type="entry name" value="CELLOBIONIC ACID PHOSPHORYLASE-RELATED"/>
    <property type="match status" value="1"/>
</dbReference>
<comment type="caution">
    <text evidence="7">The sequence shown here is derived from an EMBL/GenBank/DDBJ whole genome shotgun (WGS) entry which is preliminary data.</text>
</comment>
<organism evidence="7 8">
    <name type="scientific">Sulfuriferula plumbiphila</name>
    <dbReference type="NCBI Taxonomy" id="171865"/>
    <lineage>
        <taxon>Bacteria</taxon>
        <taxon>Pseudomonadati</taxon>
        <taxon>Pseudomonadota</taxon>
        <taxon>Betaproteobacteria</taxon>
        <taxon>Nitrosomonadales</taxon>
        <taxon>Sulfuricellaceae</taxon>
        <taxon>Sulfuriferula</taxon>
    </lineage>
</organism>
<dbReference type="InterPro" id="IPR019282">
    <property type="entry name" value="Glycoamylase-like_cons_dom"/>
</dbReference>
<dbReference type="SUPFAM" id="SSF48208">
    <property type="entry name" value="Six-hairpin glycosidases"/>
    <property type="match status" value="1"/>
</dbReference>
<evidence type="ECO:0000313" key="7">
    <source>
        <dbReference type="EMBL" id="GEP31255.1"/>
    </source>
</evidence>
<dbReference type="InterPro" id="IPR052047">
    <property type="entry name" value="GH94_Enzymes"/>
</dbReference>
<keyword evidence="3" id="KW-1133">Transmembrane helix</keyword>
<evidence type="ECO:0000259" key="6">
    <source>
        <dbReference type="Pfam" id="PF17167"/>
    </source>
</evidence>
<dbReference type="Proteomes" id="UP000321337">
    <property type="component" value="Unassembled WGS sequence"/>
</dbReference>
<feature type="transmembrane region" description="Helical" evidence="3">
    <location>
        <begin position="437"/>
        <end position="459"/>
    </location>
</feature>
<dbReference type="Gene3D" id="2.70.98.40">
    <property type="entry name" value="Glycoside hydrolase, family 65, N-terminal domain"/>
    <property type="match status" value="2"/>
</dbReference>
<evidence type="ECO:0000259" key="4">
    <source>
        <dbReference type="Pfam" id="PF06165"/>
    </source>
</evidence>
<dbReference type="PANTHER" id="PTHR37469:SF2">
    <property type="entry name" value="CELLOBIONIC ACID PHOSPHORYLASE"/>
    <property type="match status" value="1"/>
</dbReference>
<gene>
    <name evidence="7" type="primary">ndvB</name>
    <name evidence="7" type="ORF">TPL01_23930</name>
</gene>
<evidence type="ECO:0000259" key="5">
    <source>
        <dbReference type="Pfam" id="PF10091"/>
    </source>
</evidence>
<dbReference type="InterPro" id="IPR033432">
    <property type="entry name" value="GH94_catalytic"/>
</dbReference>